<name>A0A4V1Z1R7_9ACTN</name>
<dbReference type="PANTHER" id="PTHR34351:SF1">
    <property type="entry name" value="SLR1927 PROTEIN"/>
    <property type="match status" value="1"/>
</dbReference>
<feature type="transmembrane region" description="Helical" evidence="1">
    <location>
        <begin position="37"/>
        <end position="53"/>
    </location>
</feature>
<keyword evidence="1" id="KW-1133">Transmembrane helix</keyword>
<dbReference type="PANTHER" id="PTHR34351">
    <property type="entry name" value="SLR1927 PROTEIN-RELATED"/>
    <property type="match status" value="1"/>
</dbReference>
<accession>A0A4V1Z1R7</accession>
<sequence>MREALSALTTRGRAFLAAGLTATVCAVFLGYDELVRVGALLLLVPLVTAWFLGRSRYRLGLVRTLTPAQVSAGQQARVSVDLTNDGRMPTGLLLLEDQIPYVLGTRPRFVVDRMGPRWKRQVGYMVRSDVRGKFTIGPMKVRLSDPFGMVELDRTFQTTSSLVVTPRVVPLPPVPLSGAWTGSGDNRPRAFASGSAEDVTVREYRRGDDLRRVHWRSSAHAGELMVRREEQPWQSRATLFLDNRKIAHVGSGPASSLEHAVVAAASIAVHLVQRGFNVRLVTAAGEETSSQWHEHTVMAAETRHLLESLAVVSAVTHPHLDVKWLQDGGHSGLLIGVLGAVSDHDHPVLTRMRHSAAGAMAVALDVGAWGRAPGGAPLAGAAAVPAVPWLTAHGWRAVAAGPRDPLPTVWQELGLLGRTASTTRSQSATVSSARSVL</sequence>
<dbReference type="InterPro" id="IPR002881">
    <property type="entry name" value="DUF58"/>
</dbReference>
<comment type="caution">
    <text evidence="3">The sequence shown here is derived from an EMBL/GenBank/DDBJ whole genome shotgun (WGS) entry which is preliminary data.</text>
</comment>
<dbReference type="RefSeq" id="WP_129987433.1">
    <property type="nucleotide sequence ID" value="NZ_SDPU01000022.1"/>
</dbReference>
<feature type="domain" description="DUF58" evidence="2">
    <location>
        <begin position="201"/>
        <end position="286"/>
    </location>
</feature>
<dbReference type="AlphaFoldDB" id="A0A4V1Z1R7"/>
<dbReference type="EMBL" id="SDPU01000022">
    <property type="protein sequence ID" value="RYU11846.1"/>
    <property type="molecule type" value="Genomic_DNA"/>
</dbReference>
<proteinExistence type="predicted"/>
<keyword evidence="1" id="KW-0472">Membrane</keyword>
<keyword evidence="1" id="KW-0812">Transmembrane</keyword>
<dbReference type="Pfam" id="PF01882">
    <property type="entry name" value="DUF58"/>
    <property type="match status" value="1"/>
</dbReference>
<keyword evidence="4" id="KW-1185">Reference proteome</keyword>
<evidence type="ECO:0000313" key="3">
    <source>
        <dbReference type="EMBL" id="RYU11846.1"/>
    </source>
</evidence>
<dbReference type="OrthoDB" id="9812729at2"/>
<organism evidence="3 4">
    <name type="scientific">Nocardioides iriomotensis</name>
    <dbReference type="NCBI Taxonomy" id="715784"/>
    <lineage>
        <taxon>Bacteria</taxon>
        <taxon>Bacillati</taxon>
        <taxon>Actinomycetota</taxon>
        <taxon>Actinomycetes</taxon>
        <taxon>Propionibacteriales</taxon>
        <taxon>Nocardioidaceae</taxon>
        <taxon>Nocardioides</taxon>
    </lineage>
</organism>
<dbReference type="Proteomes" id="UP000291189">
    <property type="component" value="Unassembled WGS sequence"/>
</dbReference>
<reference evidence="3 4" key="1">
    <citation type="submission" date="2019-01" db="EMBL/GenBank/DDBJ databases">
        <title>Nocardioides guangzhouensis sp. nov., an actinobacterium isolated from soil.</title>
        <authorList>
            <person name="Fu Y."/>
            <person name="Cai Y."/>
            <person name="Lin Z."/>
            <person name="Chen P."/>
        </authorList>
    </citation>
    <scope>NUCLEOTIDE SEQUENCE [LARGE SCALE GENOMIC DNA]</scope>
    <source>
        <strain evidence="3 4">NBRC 105384</strain>
    </source>
</reference>
<feature type="transmembrane region" description="Helical" evidence="1">
    <location>
        <begin position="12"/>
        <end position="31"/>
    </location>
</feature>
<gene>
    <name evidence="3" type="ORF">ETU37_11310</name>
</gene>
<evidence type="ECO:0000259" key="2">
    <source>
        <dbReference type="Pfam" id="PF01882"/>
    </source>
</evidence>
<evidence type="ECO:0000256" key="1">
    <source>
        <dbReference type="SAM" id="Phobius"/>
    </source>
</evidence>
<evidence type="ECO:0000313" key="4">
    <source>
        <dbReference type="Proteomes" id="UP000291189"/>
    </source>
</evidence>
<protein>
    <submittedName>
        <fullName evidence="3">DUF58 domain-containing protein</fullName>
    </submittedName>
</protein>